<sequence length="61" mass="6724">MPQKISMILSNNQTYRPETSTKQFQPNVIQAPVSNGINRDFSSSMIGRIHTIKPGCGSCGR</sequence>
<evidence type="ECO:0000256" key="1">
    <source>
        <dbReference type="SAM" id="MobiDB-lite"/>
    </source>
</evidence>
<protein>
    <submittedName>
        <fullName evidence="2">Uncharacterized protein</fullName>
    </submittedName>
</protein>
<proteinExistence type="predicted"/>
<feature type="compositionally biased region" description="Polar residues" evidence="1">
    <location>
        <begin position="8"/>
        <end position="22"/>
    </location>
</feature>
<organism evidence="2">
    <name type="scientific">viral metagenome</name>
    <dbReference type="NCBI Taxonomy" id="1070528"/>
    <lineage>
        <taxon>unclassified sequences</taxon>
        <taxon>metagenomes</taxon>
        <taxon>organismal metagenomes</taxon>
    </lineage>
</organism>
<evidence type="ECO:0000313" key="2">
    <source>
        <dbReference type="EMBL" id="QHT91952.1"/>
    </source>
</evidence>
<reference evidence="2" key="1">
    <citation type="journal article" date="2020" name="Nature">
        <title>Giant virus diversity and host interactions through global metagenomics.</title>
        <authorList>
            <person name="Schulz F."/>
            <person name="Roux S."/>
            <person name="Paez-Espino D."/>
            <person name="Jungbluth S."/>
            <person name="Walsh D.A."/>
            <person name="Denef V.J."/>
            <person name="McMahon K.D."/>
            <person name="Konstantinidis K.T."/>
            <person name="Eloe-Fadrosh E.A."/>
            <person name="Kyrpides N.C."/>
            <person name="Woyke T."/>
        </authorList>
    </citation>
    <scope>NUCLEOTIDE SEQUENCE</scope>
    <source>
        <strain evidence="2">GVMAG-M-3300023184-86</strain>
    </source>
</reference>
<name>A0A6C0IG82_9ZZZZ</name>
<dbReference type="AlphaFoldDB" id="A0A6C0IG82"/>
<dbReference type="EMBL" id="MN740172">
    <property type="protein sequence ID" value="QHT91952.1"/>
    <property type="molecule type" value="Genomic_DNA"/>
</dbReference>
<accession>A0A6C0IG82</accession>
<feature type="region of interest" description="Disordered" evidence="1">
    <location>
        <begin position="1"/>
        <end position="22"/>
    </location>
</feature>